<name>A0A1R3SYV9_9BACT</name>
<gene>
    <name evidence="2" type="ORF">PSM36_2572</name>
</gene>
<dbReference type="Pfam" id="PF13385">
    <property type="entry name" value="Laminin_G_3"/>
    <property type="match status" value="1"/>
</dbReference>
<dbReference type="Gene3D" id="2.60.120.200">
    <property type="match status" value="1"/>
</dbReference>
<reference evidence="2 3" key="1">
    <citation type="submission" date="2016-08" db="EMBL/GenBank/DDBJ databases">
        <authorList>
            <person name="Seilhamer J.J."/>
        </authorList>
    </citation>
    <scope>NUCLEOTIDE SEQUENCE [LARGE SCALE GENOMIC DNA]</scope>
    <source>
        <strain evidence="2">M3/6</strain>
    </source>
</reference>
<dbReference type="Proteomes" id="UP000187464">
    <property type="component" value="Chromosome I"/>
</dbReference>
<dbReference type="KEGG" id="psac:PSM36_2572"/>
<dbReference type="GO" id="GO:0004553">
    <property type="term" value="F:hydrolase activity, hydrolyzing O-glycosyl compounds"/>
    <property type="evidence" value="ECO:0007669"/>
    <property type="project" value="UniProtKB-ARBA"/>
</dbReference>
<protein>
    <submittedName>
        <fullName evidence="2">Concanavalin A-like lectin/glucanases superfamily</fullName>
    </submittedName>
</protein>
<dbReference type="GO" id="GO:0030246">
    <property type="term" value="F:carbohydrate binding"/>
    <property type="evidence" value="ECO:0007669"/>
    <property type="project" value="UniProtKB-KW"/>
</dbReference>
<evidence type="ECO:0000256" key="1">
    <source>
        <dbReference type="SAM" id="SignalP"/>
    </source>
</evidence>
<organism evidence="2 3">
    <name type="scientific">Proteiniphilum saccharofermentans</name>
    <dbReference type="NCBI Taxonomy" id="1642647"/>
    <lineage>
        <taxon>Bacteria</taxon>
        <taxon>Pseudomonadati</taxon>
        <taxon>Bacteroidota</taxon>
        <taxon>Bacteroidia</taxon>
        <taxon>Bacteroidales</taxon>
        <taxon>Dysgonomonadaceae</taxon>
        <taxon>Proteiniphilum</taxon>
    </lineage>
</organism>
<dbReference type="AlphaFoldDB" id="A0A1R3SYV9"/>
<proteinExistence type="predicted"/>
<keyword evidence="2" id="KW-0430">Lectin</keyword>
<keyword evidence="3" id="KW-1185">Reference proteome</keyword>
<sequence length="268" mass="29079">MMKNFKYMVLTASLLFLLPSCFQDLGQNPPFDYPEEPTPPPIGEDGQIFYMSFDDSYEDYQSLVEASPVGNPGFADGKSGQAYAGAANSYLTFSIANLAAPLSNDMTFGFWYKVNGNPDRAGIIVIGPVTAGAGDNAQNNRTSGIRIFRESAGTMQRIKANVGNGTADGWLDGGVNADIDPATADWCYITLTLTEGKALFYIDGEEVASNDLSQISWEGCDRMSIGSGAPRFTEWGHLSDNSLIDELRIFNKALTAEEIQELIARDSE</sequence>
<evidence type="ECO:0000313" key="2">
    <source>
        <dbReference type="EMBL" id="SCD21373.1"/>
    </source>
</evidence>
<dbReference type="InterPro" id="IPR013320">
    <property type="entry name" value="ConA-like_dom_sf"/>
</dbReference>
<feature type="chain" id="PRO_5012300352" evidence="1">
    <location>
        <begin position="23"/>
        <end position="268"/>
    </location>
</feature>
<feature type="signal peptide" evidence="1">
    <location>
        <begin position="1"/>
        <end position="22"/>
    </location>
</feature>
<dbReference type="GO" id="GO:0005975">
    <property type="term" value="P:carbohydrate metabolic process"/>
    <property type="evidence" value="ECO:0007669"/>
    <property type="project" value="UniProtKB-ARBA"/>
</dbReference>
<dbReference type="STRING" id="1642647.PSM36_2572"/>
<dbReference type="SUPFAM" id="SSF49899">
    <property type="entry name" value="Concanavalin A-like lectins/glucanases"/>
    <property type="match status" value="1"/>
</dbReference>
<dbReference type="EMBL" id="LT605205">
    <property type="protein sequence ID" value="SCD21373.1"/>
    <property type="molecule type" value="Genomic_DNA"/>
</dbReference>
<accession>A0A1R3SYV9</accession>
<keyword evidence="1" id="KW-0732">Signal</keyword>
<evidence type="ECO:0000313" key="3">
    <source>
        <dbReference type="Proteomes" id="UP000187464"/>
    </source>
</evidence>